<evidence type="ECO:0000313" key="6">
    <source>
        <dbReference type="EMBL" id="MBS7810074.1"/>
    </source>
</evidence>
<dbReference type="InterPro" id="IPR005119">
    <property type="entry name" value="LysR_subst-bd"/>
</dbReference>
<feature type="domain" description="HTH lysR-type" evidence="5">
    <location>
        <begin position="1"/>
        <end position="59"/>
    </location>
</feature>
<evidence type="ECO:0000256" key="2">
    <source>
        <dbReference type="ARBA" id="ARBA00023015"/>
    </source>
</evidence>
<gene>
    <name evidence="6" type="ORF">KHU32_03935</name>
</gene>
<accession>A0ABS5Q8P2</accession>
<keyword evidence="2" id="KW-0805">Transcription regulation</keyword>
<dbReference type="EMBL" id="JAHCDA010000001">
    <property type="protein sequence ID" value="MBS7810074.1"/>
    <property type="molecule type" value="Genomic_DNA"/>
</dbReference>
<comment type="caution">
    <text evidence="6">The sequence shown here is derived from an EMBL/GenBank/DDBJ whole genome shotgun (WGS) entry which is preliminary data.</text>
</comment>
<evidence type="ECO:0000313" key="7">
    <source>
        <dbReference type="Proteomes" id="UP000766336"/>
    </source>
</evidence>
<reference evidence="6 7" key="1">
    <citation type="submission" date="2021-05" db="EMBL/GenBank/DDBJ databases">
        <title>Roseococcus sp. XZZS9, whole genome shotgun sequencing project.</title>
        <authorList>
            <person name="Zhao G."/>
            <person name="Shen L."/>
        </authorList>
    </citation>
    <scope>NUCLEOTIDE SEQUENCE [LARGE SCALE GENOMIC DNA]</scope>
    <source>
        <strain evidence="6 7">XZZS9</strain>
    </source>
</reference>
<dbReference type="Proteomes" id="UP000766336">
    <property type="component" value="Unassembled WGS sequence"/>
</dbReference>
<dbReference type="InterPro" id="IPR000847">
    <property type="entry name" value="LysR_HTH_N"/>
</dbReference>
<dbReference type="InterPro" id="IPR058163">
    <property type="entry name" value="LysR-type_TF_proteobact-type"/>
</dbReference>
<sequence>MDRFAAMEAFIAVADRRGFAPAARHLGLVPSAVTRQVAALEEHLGLRLLQRTTRSVTLTDAGARYLDRARRILTEMREAEDFAQSARASPIGRLVVTAPATFGHLHVAPLMADYLRRYPETQGQLLLSDRWINLVEEGIDLAIRIGHLPDSGLAARPLGRTRQVLVASPGYLAQAGVPQEPADLARHQLIRFAGFDGPEEWRFQREGVEQRVTVAPRLLTNSADAAIRAAERDIGLARVLSYQAREAIQAGRLQVVLGEFEPPARPIQLVWPAARLVSAKLRAFIDLAAGTTDWDFG</sequence>
<comment type="similarity">
    <text evidence="1">Belongs to the LysR transcriptional regulatory family.</text>
</comment>
<dbReference type="Pfam" id="PF00126">
    <property type="entry name" value="HTH_1"/>
    <property type="match status" value="1"/>
</dbReference>
<dbReference type="SUPFAM" id="SSF53850">
    <property type="entry name" value="Periplasmic binding protein-like II"/>
    <property type="match status" value="1"/>
</dbReference>
<dbReference type="Pfam" id="PF03466">
    <property type="entry name" value="LysR_substrate"/>
    <property type="match status" value="1"/>
</dbReference>
<dbReference type="InterPro" id="IPR036390">
    <property type="entry name" value="WH_DNA-bd_sf"/>
</dbReference>
<dbReference type="PANTHER" id="PTHR30537">
    <property type="entry name" value="HTH-TYPE TRANSCRIPTIONAL REGULATOR"/>
    <property type="match status" value="1"/>
</dbReference>
<evidence type="ECO:0000256" key="3">
    <source>
        <dbReference type="ARBA" id="ARBA00023125"/>
    </source>
</evidence>
<dbReference type="RefSeq" id="WP_213668716.1">
    <property type="nucleotide sequence ID" value="NZ_JAHCDA010000001.1"/>
</dbReference>
<keyword evidence="4" id="KW-0804">Transcription</keyword>
<dbReference type="CDD" id="cd08471">
    <property type="entry name" value="PBP2_CrgA_like_2"/>
    <property type="match status" value="1"/>
</dbReference>
<evidence type="ECO:0000259" key="5">
    <source>
        <dbReference type="PROSITE" id="PS50931"/>
    </source>
</evidence>
<keyword evidence="3" id="KW-0238">DNA-binding</keyword>
<organism evidence="6 7">
    <name type="scientific">Roseococcus pinisoli</name>
    <dbReference type="NCBI Taxonomy" id="2835040"/>
    <lineage>
        <taxon>Bacteria</taxon>
        <taxon>Pseudomonadati</taxon>
        <taxon>Pseudomonadota</taxon>
        <taxon>Alphaproteobacteria</taxon>
        <taxon>Acetobacterales</taxon>
        <taxon>Roseomonadaceae</taxon>
        <taxon>Roseococcus</taxon>
    </lineage>
</organism>
<evidence type="ECO:0000256" key="1">
    <source>
        <dbReference type="ARBA" id="ARBA00009437"/>
    </source>
</evidence>
<dbReference type="Gene3D" id="1.10.10.10">
    <property type="entry name" value="Winged helix-like DNA-binding domain superfamily/Winged helix DNA-binding domain"/>
    <property type="match status" value="1"/>
</dbReference>
<dbReference type="Gene3D" id="3.40.190.290">
    <property type="match status" value="1"/>
</dbReference>
<name>A0ABS5Q8P2_9PROT</name>
<dbReference type="InterPro" id="IPR036388">
    <property type="entry name" value="WH-like_DNA-bd_sf"/>
</dbReference>
<proteinExistence type="inferred from homology"/>
<keyword evidence="7" id="KW-1185">Reference proteome</keyword>
<dbReference type="PROSITE" id="PS50931">
    <property type="entry name" value="HTH_LYSR"/>
    <property type="match status" value="1"/>
</dbReference>
<dbReference type="SUPFAM" id="SSF46785">
    <property type="entry name" value="Winged helix' DNA-binding domain"/>
    <property type="match status" value="1"/>
</dbReference>
<dbReference type="PANTHER" id="PTHR30537:SF5">
    <property type="entry name" value="HTH-TYPE TRANSCRIPTIONAL ACTIVATOR TTDR-RELATED"/>
    <property type="match status" value="1"/>
</dbReference>
<protein>
    <submittedName>
        <fullName evidence="6">LysR family transcriptional regulator</fullName>
    </submittedName>
</protein>
<evidence type="ECO:0000256" key="4">
    <source>
        <dbReference type="ARBA" id="ARBA00023163"/>
    </source>
</evidence>